<dbReference type="Gene3D" id="3.30.70.20">
    <property type="match status" value="1"/>
</dbReference>
<dbReference type="AlphaFoldDB" id="A0A9D2AFB6"/>
<dbReference type="InterPro" id="IPR001080">
    <property type="entry name" value="3Fe4S_ferredoxin"/>
</dbReference>
<dbReference type="PRINTS" id="PR00352">
    <property type="entry name" value="3FE4SFRDOXIN"/>
</dbReference>
<evidence type="ECO:0000256" key="3">
    <source>
        <dbReference type="ARBA" id="ARBA00022982"/>
    </source>
</evidence>
<dbReference type="InterPro" id="IPR051269">
    <property type="entry name" value="Fe-S_cluster_ET"/>
</dbReference>
<reference evidence="8" key="2">
    <citation type="submission" date="2021-04" db="EMBL/GenBank/DDBJ databases">
        <authorList>
            <person name="Gilroy R."/>
        </authorList>
    </citation>
    <scope>NUCLEOTIDE SEQUENCE</scope>
    <source>
        <strain evidence="8">2239</strain>
    </source>
</reference>
<evidence type="ECO:0000259" key="7">
    <source>
        <dbReference type="PROSITE" id="PS51379"/>
    </source>
</evidence>
<name>A0A9D2AFB6_9FIRM</name>
<sequence length="60" mass="6079">MHVSIEPGCIGCGLCASTCPAVFEMDAEGLAKVAVQPGPAVEQAAREAAENCPAQVIHAE</sequence>
<keyword evidence="1 6" id="KW-0813">Transport</keyword>
<proteinExistence type="predicted"/>
<keyword evidence="3 6" id="KW-0249">Electron transport</keyword>
<evidence type="ECO:0000256" key="6">
    <source>
        <dbReference type="RuleBase" id="RU368020"/>
    </source>
</evidence>
<protein>
    <recommendedName>
        <fullName evidence="6">Ferredoxin</fullName>
    </recommendedName>
</protein>
<dbReference type="PROSITE" id="PS00198">
    <property type="entry name" value="4FE4S_FER_1"/>
    <property type="match status" value="1"/>
</dbReference>
<dbReference type="GO" id="GO:0009055">
    <property type="term" value="F:electron transfer activity"/>
    <property type="evidence" value="ECO:0007669"/>
    <property type="project" value="UniProtKB-UniRule"/>
</dbReference>
<organism evidence="8 9">
    <name type="scientific">Candidatus Allofournierella pullicola</name>
    <dbReference type="NCBI Taxonomy" id="2838596"/>
    <lineage>
        <taxon>Bacteria</taxon>
        <taxon>Bacillati</taxon>
        <taxon>Bacillota</taxon>
        <taxon>Clostridia</taxon>
        <taxon>Eubacteriales</taxon>
        <taxon>Oscillospiraceae</taxon>
        <taxon>Allofournierella</taxon>
    </lineage>
</organism>
<feature type="domain" description="4Fe-4S ferredoxin-type" evidence="7">
    <location>
        <begin position="1"/>
        <end position="28"/>
    </location>
</feature>
<accession>A0A9D2AFB6</accession>
<dbReference type="InterPro" id="IPR017896">
    <property type="entry name" value="4Fe4S_Fe-S-bd"/>
</dbReference>
<comment type="caution">
    <text evidence="8">The sequence shown here is derived from an EMBL/GenBank/DDBJ whole genome shotgun (WGS) entry which is preliminary data.</text>
</comment>
<keyword evidence="5 6" id="KW-0411">Iron-sulfur</keyword>
<reference evidence="8" key="1">
    <citation type="journal article" date="2021" name="PeerJ">
        <title>Extensive microbial diversity within the chicken gut microbiome revealed by metagenomics and culture.</title>
        <authorList>
            <person name="Gilroy R."/>
            <person name="Ravi A."/>
            <person name="Getino M."/>
            <person name="Pursley I."/>
            <person name="Horton D.L."/>
            <person name="Alikhan N.F."/>
            <person name="Baker D."/>
            <person name="Gharbi K."/>
            <person name="Hall N."/>
            <person name="Watson M."/>
            <person name="Adriaenssens E.M."/>
            <person name="Foster-Nyarko E."/>
            <person name="Jarju S."/>
            <person name="Secka A."/>
            <person name="Antonio M."/>
            <person name="Oren A."/>
            <person name="Chaudhuri R.R."/>
            <person name="La Ragione R."/>
            <person name="Hildebrand F."/>
            <person name="Pallen M.J."/>
        </authorList>
    </citation>
    <scope>NUCLEOTIDE SEQUENCE</scope>
    <source>
        <strain evidence="8">2239</strain>
    </source>
</reference>
<evidence type="ECO:0000256" key="4">
    <source>
        <dbReference type="ARBA" id="ARBA00023004"/>
    </source>
</evidence>
<evidence type="ECO:0000256" key="5">
    <source>
        <dbReference type="ARBA" id="ARBA00023014"/>
    </source>
</evidence>
<dbReference type="PROSITE" id="PS51379">
    <property type="entry name" value="4FE4S_FER_2"/>
    <property type="match status" value="1"/>
</dbReference>
<dbReference type="PANTHER" id="PTHR36923:SF3">
    <property type="entry name" value="FERREDOXIN"/>
    <property type="match status" value="1"/>
</dbReference>
<gene>
    <name evidence="8" type="ORF">H9865_11730</name>
</gene>
<keyword evidence="2 6" id="KW-0479">Metal-binding</keyword>
<dbReference type="InterPro" id="IPR017900">
    <property type="entry name" value="4Fe4S_Fe_S_CS"/>
</dbReference>
<dbReference type="GO" id="GO:0005506">
    <property type="term" value="F:iron ion binding"/>
    <property type="evidence" value="ECO:0007669"/>
    <property type="project" value="UniProtKB-UniRule"/>
</dbReference>
<evidence type="ECO:0000313" key="9">
    <source>
        <dbReference type="Proteomes" id="UP000824193"/>
    </source>
</evidence>
<comment type="function">
    <text evidence="6">Ferredoxins are iron-sulfur proteins that transfer electrons in a wide variety of metabolic reactions.</text>
</comment>
<evidence type="ECO:0000313" key="8">
    <source>
        <dbReference type="EMBL" id="HIX06747.1"/>
    </source>
</evidence>
<dbReference type="EMBL" id="DXFW01000039">
    <property type="protein sequence ID" value="HIX06747.1"/>
    <property type="molecule type" value="Genomic_DNA"/>
</dbReference>
<dbReference type="SUPFAM" id="SSF54862">
    <property type="entry name" value="4Fe-4S ferredoxins"/>
    <property type="match status" value="1"/>
</dbReference>
<evidence type="ECO:0000256" key="2">
    <source>
        <dbReference type="ARBA" id="ARBA00022723"/>
    </source>
</evidence>
<dbReference type="PANTHER" id="PTHR36923">
    <property type="entry name" value="FERREDOXIN"/>
    <property type="match status" value="1"/>
</dbReference>
<evidence type="ECO:0000256" key="1">
    <source>
        <dbReference type="ARBA" id="ARBA00022448"/>
    </source>
</evidence>
<dbReference type="GO" id="GO:0051536">
    <property type="term" value="F:iron-sulfur cluster binding"/>
    <property type="evidence" value="ECO:0007669"/>
    <property type="project" value="UniProtKB-KW"/>
</dbReference>
<dbReference type="Proteomes" id="UP000824193">
    <property type="component" value="Unassembled WGS sequence"/>
</dbReference>
<dbReference type="Pfam" id="PF13370">
    <property type="entry name" value="Fer4_13"/>
    <property type="match status" value="1"/>
</dbReference>
<keyword evidence="4 6" id="KW-0408">Iron</keyword>